<dbReference type="Proteomes" id="UP000319897">
    <property type="component" value="Unassembled WGS sequence"/>
</dbReference>
<name>A0A501XHL1_9SPHN</name>
<dbReference type="AlphaFoldDB" id="A0A501XHL1"/>
<dbReference type="OrthoDB" id="7852032at2"/>
<accession>A0A501XHL1</accession>
<organism evidence="1 2">
    <name type="scientific">Sandaracinobacter neustonicus</name>
    <dbReference type="NCBI Taxonomy" id="1715348"/>
    <lineage>
        <taxon>Bacteria</taxon>
        <taxon>Pseudomonadati</taxon>
        <taxon>Pseudomonadota</taxon>
        <taxon>Alphaproteobacteria</taxon>
        <taxon>Sphingomonadales</taxon>
        <taxon>Sphingosinicellaceae</taxon>
        <taxon>Sandaracinobacter</taxon>
    </lineage>
</organism>
<comment type="caution">
    <text evidence="1">The sequence shown here is derived from an EMBL/GenBank/DDBJ whole genome shotgun (WGS) entry which is preliminary data.</text>
</comment>
<sequence length="285" mass="32456">MTAGMELIRIDGDPCRFAVRLPDLDQPIRRIFPLERLIEAISSKQMGLVAPQLWEDPREDPSALCMLDGTLHVAGKGQRPLSAYLAPAWAQCWSLNPGSDTLLRAYSRVRLDPESRRNIQADDEGVTVTTTVRRLLSAAETWHADGANSHVVMGQVEYLGDGDIWQRIVNACNGQHGPRFFCTVQGRADSLLWKRKYFAHEQEVRLLQIDRAWRREEPAPRIRQVRIDPDTLFTSISFDPRLQPFEVTEREAAIRRAGYTGAITRDPSYQKILGQLVMLRDWPDP</sequence>
<dbReference type="EMBL" id="VFSU01000029">
    <property type="protein sequence ID" value="TPE59783.1"/>
    <property type="molecule type" value="Genomic_DNA"/>
</dbReference>
<gene>
    <name evidence="1" type="ORF">FJQ54_12675</name>
</gene>
<evidence type="ECO:0000313" key="1">
    <source>
        <dbReference type="EMBL" id="TPE59783.1"/>
    </source>
</evidence>
<dbReference type="RefSeq" id="WP_140928792.1">
    <property type="nucleotide sequence ID" value="NZ_VFSU01000029.1"/>
</dbReference>
<proteinExistence type="predicted"/>
<reference evidence="1 2" key="1">
    <citation type="submission" date="2019-06" db="EMBL/GenBank/DDBJ databases">
        <authorList>
            <person name="Lee I."/>
            <person name="Jang G.I."/>
            <person name="Hwang C.Y."/>
        </authorList>
    </citation>
    <scope>NUCLEOTIDE SEQUENCE [LARGE SCALE GENOMIC DNA]</scope>
    <source>
        <strain evidence="1 2">PAMC 28131</strain>
    </source>
</reference>
<protein>
    <submittedName>
        <fullName evidence="1">Uncharacterized protein</fullName>
    </submittedName>
</protein>
<keyword evidence="2" id="KW-1185">Reference proteome</keyword>
<evidence type="ECO:0000313" key="2">
    <source>
        <dbReference type="Proteomes" id="UP000319897"/>
    </source>
</evidence>